<dbReference type="PANTHER" id="PTHR30287:SF2">
    <property type="entry name" value="BLL1001 PROTEIN"/>
    <property type="match status" value="1"/>
</dbReference>
<evidence type="ECO:0000256" key="1">
    <source>
        <dbReference type="ARBA" id="ARBA00004651"/>
    </source>
</evidence>
<keyword evidence="5 6" id="KW-0472">Membrane</keyword>
<dbReference type="InterPro" id="IPR003838">
    <property type="entry name" value="ABC3_permease_C"/>
</dbReference>
<dbReference type="PROSITE" id="PS51257">
    <property type="entry name" value="PROKAR_LIPOPROTEIN"/>
    <property type="match status" value="1"/>
</dbReference>
<evidence type="ECO:0000313" key="8">
    <source>
        <dbReference type="EMBL" id="AGA67915.1"/>
    </source>
</evidence>
<feature type="transmembrane region" description="Helical" evidence="6">
    <location>
        <begin position="314"/>
        <end position="335"/>
    </location>
</feature>
<dbReference type="eggNOG" id="COG0577">
    <property type="taxonomic scope" value="Bacteria"/>
</dbReference>
<feature type="transmembrane region" description="Helical" evidence="6">
    <location>
        <begin position="245"/>
        <end position="276"/>
    </location>
</feature>
<dbReference type="Proteomes" id="UP000010797">
    <property type="component" value="Chromosome"/>
</dbReference>
<dbReference type="Pfam" id="PF02687">
    <property type="entry name" value="FtsX"/>
    <property type="match status" value="2"/>
</dbReference>
<protein>
    <submittedName>
        <fullName evidence="8">ABC-type transport system, involved in lipoprotein release, permease component</fullName>
    </submittedName>
</protein>
<proteinExistence type="predicted"/>
<dbReference type="HOGENOM" id="CLU_011038_0_0_9"/>
<dbReference type="InterPro" id="IPR038766">
    <property type="entry name" value="Membrane_comp_ABC_pdt"/>
</dbReference>
<dbReference type="OrthoDB" id="9766372at2"/>
<gene>
    <name evidence="8" type="ordered locus">Desdi_0369</name>
</gene>
<comment type="subcellular location">
    <subcellularLocation>
        <location evidence="1">Cell membrane</location>
        <topology evidence="1">Multi-pass membrane protein</topology>
    </subcellularLocation>
</comment>
<reference evidence="9" key="1">
    <citation type="submission" date="2012-02" db="EMBL/GenBank/DDBJ databases">
        <title>Complete sequence of Desulfitobacterium dichloroeliminans LMG P-21439.</title>
        <authorList>
            <person name="Lucas S."/>
            <person name="Han J."/>
            <person name="Lapidus A."/>
            <person name="Cheng J.-F."/>
            <person name="Goodwin L."/>
            <person name="Pitluck S."/>
            <person name="Peters L."/>
            <person name="Ovchinnikova G."/>
            <person name="Teshima H."/>
            <person name="Detter J.C."/>
            <person name="Han C."/>
            <person name="Tapia R."/>
            <person name="Land M."/>
            <person name="Hauser L."/>
            <person name="Kyrpides N."/>
            <person name="Ivanova N."/>
            <person name="Pagani I."/>
            <person name="Kruse T."/>
            <person name="de Vos W.M."/>
            <person name="Boon N."/>
            <person name="Smidt H."/>
            <person name="Woyke T."/>
        </authorList>
    </citation>
    <scope>NUCLEOTIDE SEQUENCE [LARGE SCALE GENOMIC DNA]</scope>
    <source>
        <strain evidence="9">LMG P-21439 / DCA1</strain>
    </source>
</reference>
<dbReference type="STRING" id="871963.Desdi_0369"/>
<evidence type="ECO:0000256" key="5">
    <source>
        <dbReference type="ARBA" id="ARBA00023136"/>
    </source>
</evidence>
<evidence type="ECO:0000256" key="4">
    <source>
        <dbReference type="ARBA" id="ARBA00022989"/>
    </source>
</evidence>
<feature type="transmembrane region" description="Helical" evidence="6">
    <location>
        <begin position="427"/>
        <end position="448"/>
    </location>
</feature>
<dbReference type="GO" id="GO:0005886">
    <property type="term" value="C:plasma membrane"/>
    <property type="evidence" value="ECO:0007669"/>
    <property type="project" value="UniProtKB-SubCell"/>
</dbReference>
<name>L0F4D5_DESDL</name>
<feature type="transmembrane region" description="Helical" evidence="6">
    <location>
        <begin position="652"/>
        <end position="672"/>
    </location>
</feature>
<evidence type="ECO:0000259" key="7">
    <source>
        <dbReference type="Pfam" id="PF02687"/>
    </source>
</evidence>
<accession>L0F4D5</accession>
<sequence length="784" mass="86731">MNWLIIKNDFLRNKIINLTLLLFMMFSACLAVLSVVMAVQTFTAISELYATAQPPHFLQMHKGEIQQEEITEFMSGYEGLTDGQVVTMVNVYGESLTIVGREGTYDLADCRLDIGLVKQNEAKDLLLNAEHEKVSLAKGEVGMPILLKGMYGMEIGDQVILSSNNITQKFVIAEFVLDAQMNSTMTSSTRILLNDEDFAGLEGQIGENEYLIEGYFSDTKEAANFQTAYENAGLPQNGQAVTYTIIFMLSALTDIVTVFVLLLVSLLLILVAFICVRYTIMAALEEDIGEIGTMKAIGLSFSNIRDLYLHKYRALAVVGVSAGTILAFVLSGIFTKHISTTFGNVRLSLFTILLALVVGGLVFLLINVYCARVLKKIKKVTVVDALVRGKGFENEQGGSKDGLHRAKRLPINWQLSLREVFYHFKQWVIVFAVVMIAFMMMMVPVNLLNTFEAPEFITYMGSSLEDILIEVENGEKLESNYARVKQVLVNDATVKNYYEYGRVRVQTTDADGELMNLHIDRGDNSGNELKYLQGRAPEGEKEIAISYLNASKIGKDAGETMVLSFIDKQQEFVISGVYQDVTSGGFTAKSHFDFLGVPAEKYTFSVHLQDPEQVEAKAQEWSGILGTGVTVDPMEEFIDQTLGGVSRQLRTIVLATVLMGACLAMLIIVLFLKLRLAKDGSAIAILKALGFSERDIRVQYLIKIGAVSLIGILAGILFTDILGEKIVNAALSLAGLGIKQVELMNNPIIEYILCPWGLLALILLVTWIVLGSIRKYTIVKYINE</sequence>
<dbReference type="RefSeq" id="WP_015260922.1">
    <property type="nucleotide sequence ID" value="NC_019903.1"/>
</dbReference>
<keyword evidence="9" id="KW-1185">Reference proteome</keyword>
<dbReference type="AlphaFoldDB" id="L0F4D5"/>
<evidence type="ECO:0000256" key="6">
    <source>
        <dbReference type="SAM" id="Phobius"/>
    </source>
</evidence>
<keyword evidence="2" id="KW-1003">Cell membrane</keyword>
<feature type="transmembrane region" description="Helical" evidence="6">
    <location>
        <begin position="748"/>
        <end position="770"/>
    </location>
</feature>
<evidence type="ECO:0000313" key="9">
    <source>
        <dbReference type="Proteomes" id="UP000010797"/>
    </source>
</evidence>
<dbReference type="KEGG" id="ddl:Desdi_0369"/>
<evidence type="ECO:0000256" key="3">
    <source>
        <dbReference type="ARBA" id="ARBA00022692"/>
    </source>
</evidence>
<dbReference type="EMBL" id="CP003344">
    <property type="protein sequence ID" value="AGA67915.1"/>
    <property type="molecule type" value="Genomic_DNA"/>
</dbReference>
<keyword evidence="3 6" id="KW-0812">Transmembrane</keyword>
<evidence type="ECO:0000256" key="2">
    <source>
        <dbReference type="ARBA" id="ARBA00022475"/>
    </source>
</evidence>
<feature type="transmembrane region" description="Helical" evidence="6">
    <location>
        <begin position="347"/>
        <end position="369"/>
    </location>
</feature>
<feature type="transmembrane region" description="Helical" evidence="6">
    <location>
        <begin position="700"/>
        <end position="718"/>
    </location>
</feature>
<keyword evidence="4 6" id="KW-1133">Transmembrane helix</keyword>
<feature type="domain" description="ABC3 transporter permease C-terminal" evidence="7">
    <location>
        <begin position="658"/>
        <end position="777"/>
    </location>
</feature>
<dbReference type="PANTHER" id="PTHR30287">
    <property type="entry name" value="MEMBRANE COMPONENT OF PREDICTED ABC SUPERFAMILY METABOLITE UPTAKE TRANSPORTER"/>
    <property type="match status" value="1"/>
</dbReference>
<organism evidence="8 9">
    <name type="scientific">Desulfitobacterium dichloroeliminans (strain LMG P-21439 / DCA1)</name>
    <dbReference type="NCBI Taxonomy" id="871963"/>
    <lineage>
        <taxon>Bacteria</taxon>
        <taxon>Bacillati</taxon>
        <taxon>Bacillota</taxon>
        <taxon>Clostridia</taxon>
        <taxon>Eubacteriales</taxon>
        <taxon>Desulfitobacteriaceae</taxon>
        <taxon>Desulfitobacterium</taxon>
    </lineage>
</organism>
<keyword evidence="8" id="KW-0449">Lipoprotein</keyword>
<feature type="domain" description="ABC3 transporter permease C-terminal" evidence="7">
    <location>
        <begin position="263"/>
        <end position="377"/>
    </location>
</feature>